<accession>A0A3Q8S9V0</accession>
<gene>
    <name evidence="2" type="ORF">EIM92_05575</name>
</gene>
<dbReference type="Proteomes" id="UP000273145">
    <property type="component" value="Chromosome"/>
</dbReference>
<proteinExistence type="predicted"/>
<dbReference type="RefSeq" id="WP_125081841.1">
    <property type="nucleotide sequence ID" value="NZ_CP034248.1"/>
</dbReference>
<protein>
    <submittedName>
        <fullName evidence="2">Uncharacterized protein</fullName>
    </submittedName>
</protein>
<dbReference type="KEGG" id="plen:EIM92_05575"/>
<evidence type="ECO:0000256" key="1">
    <source>
        <dbReference type="SAM" id="MobiDB-lite"/>
    </source>
</evidence>
<feature type="region of interest" description="Disordered" evidence="1">
    <location>
        <begin position="1"/>
        <end position="38"/>
    </location>
</feature>
<evidence type="ECO:0000313" key="3">
    <source>
        <dbReference type="Proteomes" id="UP000273145"/>
    </source>
</evidence>
<organism evidence="2 3">
    <name type="scientific">Paenibacillus lentus</name>
    <dbReference type="NCBI Taxonomy" id="1338368"/>
    <lineage>
        <taxon>Bacteria</taxon>
        <taxon>Bacillati</taxon>
        <taxon>Bacillota</taxon>
        <taxon>Bacilli</taxon>
        <taxon>Bacillales</taxon>
        <taxon>Paenibacillaceae</taxon>
        <taxon>Paenibacillus</taxon>
    </lineage>
</organism>
<name>A0A3Q8S9V0_9BACL</name>
<keyword evidence="3" id="KW-1185">Reference proteome</keyword>
<reference evidence="2 3" key="1">
    <citation type="submission" date="2018-11" db="EMBL/GenBank/DDBJ databases">
        <title>Genome sequencing of Paenibacillus lentus DSM25539(T).</title>
        <authorList>
            <person name="Kook J.-K."/>
            <person name="Park S.-N."/>
            <person name="Lim Y.K."/>
        </authorList>
    </citation>
    <scope>NUCLEOTIDE SEQUENCE [LARGE SCALE GENOMIC DNA]</scope>
    <source>
        <strain evidence="2 3">DSM 25539</strain>
    </source>
</reference>
<sequence length="87" mass="9658">MLLVKATQGAKAARGQPQATQGAKAARGRPKPAPRAHAPEVTFLQNKRERELQQSTFNILGLPMPFLRIIANHFAPMPPFHFLVYTI</sequence>
<dbReference type="EMBL" id="CP034248">
    <property type="protein sequence ID" value="AZK45743.1"/>
    <property type="molecule type" value="Genomic_DNA"/>
</dbReference>
<evidence type="ECO:0000313" key="2">
    <source>
        <dbReference type="EMBL" id="AZK45743.1"/>
    </source>
</evidence>
<dbReference type="AlphaFoldDB" id="A0A3Q8S9V0"/>